<keyword evidence="2 8" id="KW-0436">Ligase</keyword>
<dbReference type="InterPro" id="IPR002306">
    <property type="entry name" value="Trp-tRNA-ligase"/>
</dbReference>
<evidence type="ECO:0000256" key="4">
    <source>
        <dbReference type="ARBA" id="ARBA00022840"/>
    </source>
</evidence>
<dbReference type="SUPFAM" id="SSF52374">
    <property type="entry name" value="Nucleotidylyl transferase"/>
    <property type="match status" value="1"/>
</dbReference>
<organism evidence="10 11">
    <name type="scientific">Candidatus Sungiibacteriota bacterium</name>
    <dbReference type="NCBI Taxonomy" id="2750080"/>
    <lineage>
        <taxon>Bacteria</taxon>
        <taxon>Candidatus Sungiibacteriota</taxon>
    </lineage>
</organism>
<evidence type="ECO:0000256" key="8">
    <source>
        <dbReference type="HAMAP-Rule" id="MF_00140"/>
    </source>
</evidence>
<dbReference type="Pfam" id="PF00579">
    <property type="entry name" value="tRNA-synt_1b"/>
    <property type="match status" value="1"/>
</dbReference>
<dbReference type="Proteomes" id="UP000595618">
    <property type="component" value="Chromosome"/>
</dbReference>
<feature type="binding site" evidence="8">
    <location>
        <begin position="9"/>
        <end position="11"/>
    </location>
    <ligand>
        <name>ATP</name>
        <dbReference type="ChEBI" id="CHEBI:30616"/>
    </ligand>
</feature>
<dbReference type="PANTHER" id="PTHR43766:SF1">
    <property type="entry name" value="TRYPTOPHAN--TRNA LIGASE, MITOCHONDRIAL"/>
    <property type="match status" value="1"/>
</dbReference>
<dbReference type="InterPro" id="IPR014729">
    <property type="entry name" value="Rossmann-like_a/b/a_fold"/>
</dbReference>
<keyword evidence="4 8" id="KW-0067">ATP-binding</keyword>
<evidence type="ECO:0000256" key="7">
    <source>
        <dbReference type="ARBA" id="ARBA00049929"/>
    </source>
</evidence>
<dbReference type="PANTHER" id="PTHR43766">
    <property type="entry name" value="TRYPTOPHAN--TRNA LIGASE, MITOCHONDRIAL"/>
    <property type="match status" value="1"/>
</dbReference>
<dbReference type="FunFam" id="1.10.240.10:FF:000002">
    <property type="entry name" value="Tryptophan--tRNA ligase"/>
    <property type="match status" value="1"/>
</dbReference>
<comment type="subunit">
    <text evidence="8">Homodimer.</text>
</comment>
<accession>A0A7T5RKF7</accession>
<comment type="function">
    <text evidence="8">Catalyzes the attachment of tryptophan to tRNA(Trp).</text>
</comment>
<dbReference type="GO" id="GO:0005829">
    <property type="term" value="C:cytosol"/>
    <property type="evidence" value="ECO:0007669"/>
    <property type="project" value="TreeGrafter"/>
</dbReference>
<proteinExistence type="inferred from homology"/>
<dbReference type="PROSITE" id="PS00178">
    <property type="entry name" value="AA_TRNA_LIGASE_I"/>
    <property type="match status" value="1"/>
</dbReference>
<dbReference type="InterPro" id="IPR002305">
    <property type="entry name" value="aa-tRNA-synth_Ic"/>
</dbReference>
<feature type="short sequence motif" description="'KMSKS' region" evidence="8">
    <location>
        <begin position="191"/>
        <end position="195"/>
    </location>
</feature>
<feature type="binding site" evidence="8">
    <location>
        <begin position="191"/>
        <end position="195"/>
    </location>
    <ligand>
        <name>ATP</name>
        <dbReference type="ChEBI" id="CHEBI:30616"/>
    </ligand>
</feature>
<dbReference type="InterPro" id="IPR001412">
    <property type="entry name" value="aa-tRNA-synth_I_CS"/>
</dbReference>
<evidence type="ECO:0000313" key="11">
    <source>
        <dbReference type="Proteomes" id="UP000595618"/>
    </source>
</evidence>
<evidence type="ECO:0000256" key="6">
    <source>
        <dbReference type="ARBA" id="ARBA00023146"/>
    </source>
</evidence>
<keyword evidence="3 8" id="KW-0547">Nucleotide-binding</keyword>
<dbReference type="Gene3D" id="1.10.240.10">
    <property type="entry name" value="Tyrosyl-Transfer RNA Synthetase"/>
    <property type="match status" value="1"/>
</dbReference>
<dbReference type="InterPro" id="IPR024109">
    <property type="entry name" value="Trp-tRNA-ligase_bac-type"/>
</dbReference>
<gene>
    <name evidence="8 10" type="primary">trpS</name>
    <name evidence="10" type="ORF">HYW89_00175</name>
</gene>
<feature type="binding site" evidence="8">
    <location>
        <position position="131"/>
    </location>
    <ligand>
        <name>L-tryptophan</name>
        <dbReference type="ChEBI" id="CHEBI:57912"/>
    </ligand>
</feature>
<feature type="binding site" evidence="8">
    <location>
        <begin position="143"/>
        <end position="145"/>
    </location>
    <ligand>
        <name>ATP</name>
        <dbReference type="ChEBI" id="CHEBI:30616"/>
    </ligand>
</feature>
<evidence type="ECO:0000256" key="2">
    <source>
        <dbReference type="ARBA" id="ARBA00022598"/>
    </source>
</evidence>
<dbReference type="CDD" id="cd00806">
    <property type="entry name" value="TrpRS_core"/>
    <property type="match status" value="1"/>
</dbReference>
<keyword evidence="8" id="KW-0963">Cytoplasm</keyword>
<feature type="binding site" evidence="8">
    <location>
        <begin position="17"/>
        <end position="18"/>
    </location>
    <ligand>
        <name>ATP</name>
        <dbReference type="ChEBI" id="CHEBI:30616"/>
    </ligand>
</feature>
<dbReference type="GO" id="GO:0004830">
    <property type="term" value="F:tryptophan-tRNA ligase activity"/>
    <property type="evidence" value="ECO:0007669"/>
    <property type="project" value="UniProtKB-UniRule"/>
</dbReference>
<feature type="binding site" evidence="8">
    <location>
        <position position="182"/>
    </location>
    <ligand>
        <name>ATP</name>
        <dbReference type="ChEBI" id="CHEBI:30616"/>
    </ligand>
</feature>
<evidence type="ECO:0000256" key="9">
    <source>
        <dbReference type="RuleBase" id="RU363036"/>
    </source>
</evidence>
<keyword evidence="5 8" id="KW-0648">Protein biosynthesis</keyword>
<dbReference type="NCBIfam" id="TIGR00233">
    <property type="entry name" value="trpS"/>
    <property type="match status" value="1"/>
</dbReference>
<evidence type="ECO:0000256" key="3">
    <source>
        <dbReference type="ARBA" id="ARBA00022741"/>
    </source>
</evidence>
<keyword evidence="6 8" id="KW-0030">Aminoacyl-tRNA synthetase</keyword>
<protein>
    <recommendedName>
        <fullName evidence="8">Tryptophan--tRNA ligase</fullName>
        <ecNumber evidence="8">6.1.1.2</ecNumber>
    </recommendedName>
    <alternativeName>
        <fullName evidence="8">Tryptophanyl-tRNA synthetase</fullName>
        <shortName evidence="8">TrpRS</shortName>
    </alternativeName>
</protein>
<comment type="subcellular location">
    <subcellularLocation>
        <location evidence="8">Cytoplasm</location>
    </subcellularLocation>
</comment>
<evidence type="ECO:0000313" key="10">
    <source>
        <dbReference type="EMBL" id="QQG45345.1"/>
    </source>
</evidence>
<dbReference type="GO" id="GO:0006436">
    <property type="term" value="P:tryptophanyl-tRNA aminoacylation"/>
    <property type="evidence" value="ECO:0007669"/>
    <property type="project" value="UniProtKB-UniRule"/>
</dbReference>
<reference evidence="10 11" key="1">
    <citation type="submission" date="2020-07" db="EMBL/GenBank/DDBJ databases">
        <title>Huge and variable diversity of episymbiotic CPR bacteria and DPANN archaea in groundwater ecosystems.</title>
        <authorList>
            <person name="He C.Y."/>
            <person name="Keren R."/>
            <person name="Whittaker M."/>
            <person name="Farag I.F."/>
            <person name="Doudna J."/>
            <person name="Cate J.H.D."/>
            <person name="Banfield J.F."/>
        </authorList>
    </citation>
    <scope>NUCLEOTIDE SEQUENCE [LARGE SCALE GENOMIC DNA]</scope>
    <source>
        <strain evidence="10">NC_groundwater_541_Ag_S-0.1um_46_50</strain>
    </source>
</reference>
<comment type="catalytic activity">
    <reaction evidence="7 8">
        <text>tRNA(Trp) + L-tryptophan + ATP = L-tryptophyl-tRNA(Trp) + AMP + diphosphate + H(+)</text>
        <dbReference type="Rhea" id="RHEA:24080"/>
        <dbReference type="Rhea" id="RHEA-COMP:9671"/>
        <dbReference type="Rhea" id="RHEA-COMP:9705"/>
        <dbReference type="ChEBI" id="CHEBI:15378"/>
        <dbReference type="ChEBI" id="CHEBI:30616"/>
        <dbReference type="ChEBI" id="CHEBI:33019"/>
        <dbReference type="ChEBI" id="CHEBI:57912"/>
        <dbReference type="ChEBI" id="CHEBI:78442"/>
        <dbReference type="ChEBI" id="CHEBI:78535"/>
        <dbReference type="ChEBI" id="CHEBI:456215"/>
        <dbReference type="EC" id="6.1.1.2"/>
    </reaction>
</comment>
<dbReference type="HAMAP" id="MF_00140_B">
    <property type="entry name" value="Trp_tRNA_synth_B"/>
    <property type="match status" value="1"/>
</dbReference>
<dbReference type="EMBL" id="CP066690">
    <property type="protein sequence ID" value="QQG45345.1"/>
    <property type="molecule type" value="Genomic_DNA"/>
</dbReference>
<dbReference type="InterPro" id="IPR050203">
    <property type="entry name" value="Trp-tRNA_synthetase"/>
</dbReference>
<sequence>MKTLLSGIQPSGNLHIGNYLGAIKHWVELQKKYREFIAIVDLHAITVPQNPKILYQKTLEIAALLLACGINPKKSILFVQSHVPAHTELAWILNTLTPVGELERMTQFKEKQERSGALAGLLNYPILQAADILLYRPDVVPVGEDQLQHIEFTRTLARKFNNRFGKTFKEPKALLQKDAARVMGLDNPAKKMSKSAPSPNNYIALFDSPAQIRRKIKIAVTDSGSEVRYDQKIKPAISNLMTIYSAFAGLSRAQIEKKYRGKGYAEFKNDLGELLVRRLAPIQKKYQTLIKNKKALLAILKQGAKEADKTASVTLRLVKERVGFVS</sequence>
<dbReference type="Gene3D" id="3.40.50.620">
    <property type="entry name" value="HUPs"/>
    <property type="match status" value="1"/>
</dbReference>
<name>A0A7T5RKF7_9BACT</name>
<evidence type="ECO:0000256" key="1">
    <source>
        <dbReference type="ARBA" id="ARBA00005594"/>
    </source>
</evidence>
<dbReference type="PRINTS" id="PR01039">
    <property type="entry name" value="TRNASYNTHTRP"/>
</dbReference>
<dbReference type="EC" id="6.1.1.2" evidence="8"/>
<evidence type="ECO:0000256" key="5">
    <source>
        <dbReference type="ARBA" id="ARBA00022917"/>
    </source>
</evidence>
<dbReference type="AlphaFoldDB" id="A0A7T5RKF7"/>
<dbReference type="GO" id="GO:0005524">
    <property type="term" value="F:ATP binding"/>
    <property type="evidence" value="ECO:0007669"/>
    <property type="project" value="UniProtKB-UniRule"/>
</dbReference>
<feature type="short sequence motif" description="'HIGH' region" evidence="8">
    <location>
        <begin position="10"/>
        <end position="18"/>
    </location>
</feature>
<comment type="similarity">
    <text evidence="1 8 9">Belongs to the class-I aminoacyl-tRNA synthetase family.</text>
</comment>